<protein>
    <submittedName>
        <fullName evidence="1">Uncharacterized protein</fullName>
    </submittedName>
</protein>
<proteinExistence type="predicted"/>
<dbReference type="EMBL" id="ANOH01000228">
    <property type="protein sequence ID" value="EMI55087.1"/>
    <property type="molecule type" value="Genomic_DNA"/>
</dbReference>
<dbReference type="PATRIC" id="fig|1263870.3.peg.3627"/>
<dbReference type="Proteomes" id="UP000011885">
    <property type="component" value="Unassembled WGS sequence"/>
</dbReference>
<keyword evidence="2" id="KW-1185">Reference proteome</keyword>
<organism evidence="1 2">
    <name type="scientific">Rhodopirellula sallentina SM41</name>
    <dbReference type="NCBI Taxonomy" id="1263870"/>
    <lineage>
        <taxon>Bacteria</taxon>
        <taxon>Pseudomonadati</taxon>
        <taxon>Planctomycetota</taxon>
        <taxon>Planctomycetia</taxon>
        <taxon>Pirellulales</taxon>
        <taxon>Pirellulaceae</taxon>
        <taxon>Rhodopirellula</taxon>
    </lineage>
</organism>
<evidence type="ECO:0000313" key="1">
    <source>
        <dbReference type="EMBL" id="EMI55087.1"/>
    </source>
</evidence>
<reference evidence="1 2" key="1">
    <citation type="journal article" date="2013" name="Mar. Genomics">
        <title>Expression of sulfatases in Rhodopirellula baltica and the diversity of sulfatases in the genus Rhodopirellula.</title>
        <authorList>
            <person name="Wegner C.E."/>
            <person name="Richter-Heitmann T."/>
            <person name="Klindworth A."/>
            <person name="Klockow C."/>
            <person name="Richter M."/>
            <person name="Achstetter T."/>
            <person name="Glockner F.O."/>
            <person name="Harder J."/>
        </authorList>
    </citation>
    <scope>NUCLEOTIDE SEQUENCE [LARGE SCALE GENOMIC DNA]</scope>
    <source>
        <strain evidence="1 2">SM41</strain>
    </source>
</reference>
<accession>M5U0V9</accession>
<name>M5U0V9_9BACT</name>
<sequence length="102" mass="11997">MSDLPADEQRWRAKQIESQFHLHWKEYCEFGRNSRGFQVAVDKPRVVLLASQLYLRGFYDRILAGRDKYSFEDPLRGLGIGNRLAWFKAQTRSSVNSQLDLF</sequence>
<gene>
    <name evidence="1" type="ORF">RSSM_03411</name>
</gene>
<evidence type="ECO:0000313" key="2">
    <source>
        <dbReference type="Proteomes" id="UP000011885"/>
    </source>
</evidence>
<comment type="caution">
    <text evidence="1">The sequence shown here is derived from an EMBL/GenBank/DDBJ whole genome shotgun (WGS) entry which is preliminary data.</text>
</comment>
<dbReference type="AlphaFoldDB" id="M5U0V9"/>